<keyword evidence="2" id="KW-1185">Reference proteome</keyword>
<sequence>MQILRVSNRRDMALHEPMKIKARTLVRSNNSRTRFQIKKWSTGVVLAWMLLGHLMQDHG</sequence>
<evidence type="ECO:0000313" key="2">
    <source>
        <dbReference type="Proteomes" id="UP000308092"/>
    </source>
</evidence>
<accession>A0A4S3IZL2</accession>
<proteinExistence type="predicted"/>
<reference evidence="1 2" key="1">
    <citation type="submission" date="2019-03" db="EMBL/GenBank/DDBJ databases">
        <title>The genome sequence of a newly discovered highly antifungal drug resistant Aspergillus species, Aspergillus tanneri NIH 1004.</title>
        <authorList>
            <person name="Mounaud S."/>
            <person name="Singh I."/>
            <person name="Joardar V."/>
            <person name="Pakala S."/>
            <person name="Pakala S."/>
            <person name="Venepally P."/>
            <person name="Hoover J."/>
            <person name="Nierman W."/>
            <person name="Chung J."/>
            <person name="Losada L."/>
        </authorList>
    </citation>
    <scope>NUCLEOTIDE SEQUENCE [LARGE SCALE GENOMIC DNA]</scope>
    <source>
        <strain evidence="1 2">NIH1004</strain>
    </source>
</reference>
<dbReference type="Proteomes" id="UP000308092">
    <property type="component" value="Unassembled WGS sequence"/>
</dbReference>
<name>A0A4S3IZL2_9EURO</name>
<comment type="caution">
    <text evidence="1">The sequence shown here is derived from an EMBL/GenBank/DDBJ whole genome shotgun (WGS) entry which is preliminary data.</text>
</comment>
<protein>
    <submittedName>
        <fullName evidence="1">Uncharacterized protein</fullName>
    </submittedName>
</protein>
<organism evidence="1 2">
    <name type="scientific">Aspergillus tanneri</name>
    <dbReference type="NCBI Taxonomy" id="1220188"/>
    <lineage>
        <taxon>Eukaryota</taxon>
        <taxon>Fungi</taxon>
        <taxon>Dikarya</taxon>
        <taxon>Ascomycota</taxon>
        <taxon>Pezizomycotina</taxon>
        <taxon>Eurotiomycetes</taxon>
        <taxon>Eurotiomycetidae</taxon>
        <taxon>Eurotiales</taxon>
        <taxon>Aspergillaceae</taxon>
        <taxon>Aspergillus</taxon>
        <taxon>Aspergillus subgen. Circumdati</taxon>
    </lineage>
</organism>
<gene>
    <name evidence="1" type="ORF">EYZ11_013527</name>
</gene>
<evidence type="ECO:0000313" key="1">
    <source>
        <dbReference type="EMBL" id="THC87027.1"/>
    </source>
</evidence>
<dbReference type="VEuPathDB" id="FungiDB:EYZ11_013527"/>
<dbReference type="EMBL" id="SOSA01001594">
    <property type="protein sequence ID" value="THC87027.1"/>
    <property type="molecule type" value="Genomic_DNA"/>
</dbReference>
<dbReference type="AlphaFoldDB" id="A0A4S3IZL2"/>